<dbReference type="AlphaFoldDB" id="A0A1I7MST5"/>
<keyword evidence="1" id="KW-1133">Transmembrane helix</keyword>
<evidence type="ECO:0000313" key="2">
    <source>
        <dbReference type="EMBL" id="SFV25007.1"/>
    </source>
</evidence>
<evidence type="ECO:0000313" key="3">
    <source>
        <dbReference type="Proteomes" id="UP000198881"/>
    </source>
</evidence>
<organism evidence="2 3">
    <name type="scientific">Micrococcus terreus</name>
    <dbReference type="NCBI Taxonomy" id="574650"/>
    <lineage>
        <taxon>Bacteria</taxon>
        <taxon>Bacillati</taxon>
        <taxon>Actinomycetota</taxon>
        <taxon>Actinomycetes</taxon>
        <taxon>Micrococcales</taxon>
        <taxon>Micrococcaceae</taxon>
        <taxon>Micrococcus</taxon>
    </lineage>
</organism>
<dbReference type="Pfam" id="PF10724">
    <property type="entry name" value="DUF2516"/>
    <property type="match status" value="1"/>
</dbReference>
<dbReference type="InterPro" id="IPR019662">
    <property type="entry name" value="DUF2516"/>
</dbReference>
<dbReference type="Proteomes" id="UP000198881">
    <property type="component" value="Unassembled WGS sequence"/>
</dbReference>
<reference evidence="2 3" key="1">
    <citation type="submission" date="2016-10" db="EMBL/GenBank/DDBJ databases">
        <authorList>
            <person name="de Groot N.N."/>
        </authorList>
    </citation>
    <scope>NUCLEOTIDE SEQUENCE [LARGE SCALE GENOMIC DNA]</scope>
    <source>
        <strain evidence="2 3">CGMCC 1.7054</strain>
    </source>
</reference>
<evidence type="ECO:0000256" key="1">
    <source>
        <dbReference type="SAM" id="Phobius"/>
    </source>
</evidence>
<keyword evidence="1" id="KW-0472">Membrane</keyword>
<feature type="transmembrane region" description="Helical" evidence="1">
    <location>
        <begin position="77"/>
        <end position="95"/>
    </location>
</feature>
<proteinExistence type="predicted"/>
<name>A0A1I7MST5_9MICC</name>
<dbReference type="STRING" id="574650.SAMN04487966_11714"/>
<evidence type="ECO:0008006" key="4">
    <source>
        <dbReference type="Google" id="ProtNLM"/>
    </source>
</evidence>
<sequence>MHPFIMALTVEHWLYLALGVVGAVLEIWALVDCATRGREQFERAGQRPKSFWLLLTGLAALIGLMTVWGSLALGGGGFGLFQIAALCVAGVYLAGPRSELKLFGSSGSSGYGY</sequence>
<feature type="transmembrane region" description="Helical" evidence="1">
    <location>
        <begin position="12"/>
        <end position="31"/>
    </location>
</feature>
<protein>
    <recommendedName>
        <fullName evidence="4">DUF2516 family protein</fullName>
    </recommendedName>
</protein>
<dbReference type="RefSeq" id="WP_091699571.1">
    <property type="nucleotide sequence ID" value="NZ_CP136963.1"/>
</dbReference>
<gene>
    <name evidence="2" type="ORF">SAMN04487966_11714</name>
</gene>
<accession>A0A1I7MST5</accession>
<feature type="transmembrane region" description="Helical" evidence="1">
    <location>
        <begin position="51"/>
        <end position="71"/>
    </location>
</feature>
<keyword evidence="3" id="KW-1185">Reference proteome</keyword>
<dbReference type="EMBL" id="FPCG01000017">
    <property type="protein sequence ID" value="SFV25007.1"/>
    <property type="molecule type" value="Genomic_DNA"/>
</dbReference>
<keyword evidence="1" id="KW-0812">Transmembrane</keyword>